<sequence>MRRQSNKQSKLMSCLLLPIRMLKKATDFYVKSLEDCSGRLGQGGGVCGPAGQVTYLPKSFSANSSGATDDDDIDMRLLLRRESQGNRENKANLNMRSQHNVRMSNGGAGGMGIRSYSVGLGKIGTIDEDQPCSFEEDKVNLKADLYPRSRSTYAVRRNGLVS</sequence>
<dbReference type="EMBL" id="RXIC02000025">
    <property type="protein sequence ID" value="KAB1207378.1"/>
    <property type="molecule type" value="Genomic_DNA"/>
</dbReference>
<dbReference type="PIRSF" id="PIRSF031279">
    <property type="entry name" value="UCP031279"/>
    <property type="match status" value="1"/>
</dbReference>
<comment type="caution">
    <text evidence="1">The sequence shown here is derived from an EMBL/GenBank/DDBJ whole genome shotgun (WGS) entry which is preliminary data.</text>
</comment>
<dbReference type="PANTHER" id="PTHR33526">
    <property type="entry name" value="OS07G0123800 PROTEIN"/>
    <property type="match status" value="1"/>
</dbReference>
<evidence type="ECO:0000313" key="2">
    <source>
        <dbReference type="Proteomes" id="UP000516437"/>
    </source>
</evidence>
<name>A0A6A1V634_9ROSI</name>
<gene>
    <name evidence="1" type="ORF">CJ030_MR7G017439</name>
</gene>
<dbReference type="PANTHER" id="PTHR33526:SF20">
    <property type="entry name" value="VQ DOMAIN-CONTAINING PROTEIN"/>
    <property type="match status" value="1"/>
</dbReference>
<reference evidence="1 2" key="1">
    <citation type="journal article" date="2019" name="Plant Biotechnol. J.">
        <title>The red bayberry genome and genetic basis of sex determination.</title>
        <authorList>
            <person name="Jia H.M."/>
            <person name="Jia H.J."/>
            <person name="Cai Q.L."/>
            <person name="Wang Y."/>
            <person name="Zhao H.B."/>
            <person name="Yang W.F."/>
            <person name="Wang G.Y."/>
            <person name="Li Y.H."/>
            <person name="Zhan D.L."/>
            <person name="Shen Y.T."/>
            <person name="Niu Q.F."/>
            <person name="Chang L."/>
            <person name="Qiu J."/>
            <person name="Zhao L."/>
            <person name="Xie H.B."/>
            <person name="Fu W.Y."/>
            <person name="Jin J."/>
            <person name="Li X.W."/>
            <person name="Jiao Y."/>
            <person name="Zhou C.C."/>
            <person name="Tu T."/>
            <person name="Chai C.Y."/>
            <person name="Gao J.L."/>
            <person name="Fan L.J."/>
            <person name="van de Weg E."/>
            <person name="Wang J.Y."/>
            <person name="Gao Z.S."/>
        </authorList>
    </citation>
    <scope>NUCLEOTIDE SEQUENCE [LARGE SCALE GENOMIC DNA]</scope>
    <source>
        <tissue evidence="1">Leaves</tissue>
    </source>
</reference>
<accession>A0A6A1V634</accession>
<dbReference type="InterPro" id="IPR016972">
    <property type="entry name" value="UCP031279"/>
</dbReference>
<keyword evidence="2" id="KW-1185">Reference proteome</keyword>
<protein>
    <submittedName>
        <fullName evidence="1">Uncharacterized protein</fullName>
    </submittedName>
</protein>
<evidence type="ECO:0000313" key="1">
    <source>
        <dbReference type="EMBL" id="KAB1207378.1"/>
    </source>
</evidence>
<dbReference type="OrthoDB" id="694638at2759"/>
<dbReference type="AlphaFoldDB" id="A0A6A1V634"/>
<dbReference type="Proteomes" id="UP000516437">
    <property type="component" value="Chromosome 7"/>
</dbReference>
<organism evidence="1 2">
    <name type="scientific">Morella rubra</name>
    <name type="common">Chinese bayberry</name>
    <dbReference type="NCBI Taxonomy" id="262757"/>
    <lineage>
        <taxon>Eukaryota</taxon>
        <taxon>Viridiplantae</taxon>
        <taxon>Streptophyta</taxon>
        <taxon>Embryophyta</taxon>
        <taxon>Tracheophyta</taxon>
        <taxon>Spermatophyta</taxon>
        <taxon>Magnoliopsida</taxon>
        <taxon>eudicotyledons</taxon>
        <taxon>Gunneridae</taxon>
        <taxon>Pentapetalae</taxon>
        <taxon>rosids</taxon>
        <taxon>fabids</taxon>
        <taxon>Fagales</taxon>
        <taxon>Myricaceae</taxon>
        <taxon>Morella</taxon>
    </lineage>
</organism>
<proteinExistence type="predicted"/>